<dbReference type="EMBL" id="UINC01133024">
    <property type="protein sequence ID" value="SVD15697.1"/>
    <property type="molecule type" value="Genomic_DNA"/>
</dbReference>
<name>A0A382T2J6_9ZZZZ</name>
<keyword evidence="1" id="KW-0472">Membrane</keyword>
<gene>
    <name evidence="2" type="ORF">METZ01_LOCUS368551</name>
</gene>
<organism evidence="2">
    <name type="scientific">marine metagenome</name>
    <dbReference type="NCBI Taxonomy" id="408172"/>
    <lineage>
        <taxon>unclassified sequences</taxon>
        <taxon>metagenomes</taxon>
        <taxon>ecological metagenomes</taxon>
    </lineage>
</organism>
<evidence type="ECO:0000256" key="1">
    <source>
        <dbReference type="SAM" id="Phobius"/>
    </source>
</evidence>
<reference evidence="2" key="1">
    <citation type="submission" date="2018-05" db="EMBL/GenBank/DDBJ databases">
        <authorList>
            <person name="Lanie J.A."/>
            <person name="Ng W.-L."/>
            <person name="Kazmierczak K.M."/>
            <person name="Andrzejewski T.M."/>
            <person name="Davidsen T.M."/>
            <person name="Wayne K.J."/>
            <person name="Tettelin H."/>
            <person name="Glass J.I."/>
            <person name="Rusch D."/>
            <person name="Podicherti R."/>
            <person name="Tsui H.-C.T."/>
            <person name="Winkler M.E."/>
        </authorList>
    </citation>
    <scope>NUCLEOTIDE SEQUENCE</scope>
</reference>
<keyword evidence="1" id="KW-1133">Transmembrane helix</keyword>
<sequence>MGTPEERFSFTSYTVEVPALEARDTRLNRPLGRQIAKLSGGAYFDLHEVMNAVGKVQGLSQTNETPFVDDELWDKWWVIVLITAILAAEWILRKVVRLV</sequence>
<feature type="transmembrane region" description="Helical" evidence="1">
    <location>
        <begin position="76"/>
        <end position="92"/>
    </location>
</feature>
<keyword evidence="1" id="KW-0812">Transmembrane</keyword>
<evidence type="ECO:0000313" key="2">
    <source>
        <dbReference type="EMBL" id="SVD15697.1"/>
    </source>
</evidence>
<accession>A0A382T2J6</accession>
<protein>
    <submittedName>
        <fullName evidence="2">Uncharacterized protein</fullName>
    </submittedName>
</protein>
<proteinExistence type="predicted"/>
<dbReference type="AlphaFoldDB" id="A0A382T2J6"/>